<dbReference type="GO" id="GO:0015031">
    <property type="term" value="P:protein transport"/>
    <property type="evidence" value="ECO:0007669"/>
    <property type="project" value="UniProtKB-KW"/>
</dbReference>
<comment type="similarity">
    <text evidence="2 7">Belongs to the ExbD/TolR family.</text>
</comment>
<evidence type="ECO:0000256" key="8">
    <source>
        <dbReference type="SAM" id="Phobius"/>
    </source>
</evidence>
<evidence type="ECO:0000256" key="5">
    <source>
        <dbReference type="ARBA" id="ARBA00022989"/>
    </source>
</evidence>
<organism evidence="9 10">
    <name type="scientific">Stappia indica</name>
    <dbReference type="NCBI Taxonomy" id="538381"/>
    <lineage>
        <taxon>Bacteria</taxon>
        <taxon>Pseudomonadati</taxon>
        <taxon>Pseudomonadota</taxon>
        <taxon>Alphaproteobacteria</taxon>
        <taxon>Hyphomicrobiales</taxon>
        <taxon>Stappiaceae</taxon>
        <taxon>Stappia</taxon>
    </lineage>
</organism>
<name>A0A285TUP8_9HYPH</name>
<keyword evidence="7" id="KW-0653">Protein transport</keyword>
<feature type="transmembrane region" description="Helical" evidence="8">
    <location>
        <begin position="12"/>
        <end position="31"/>
    </location>
</feature>
<evidence type="ECO:0000256" key="2">
    <source>
        <dbReference type="ARBA" id="ARBA00005811"/>
    </source>
</evidence>
<reference evidence="9 10" key="1">
    <citation type="submission" date="2017-08" db="EMBL/GenBank/DDBJ databases">
        <authorList>
            <person name="de Groot N.N."/>
        </authorList>
    </citation>
    <scope>NUCLEOTIDE SEQUENCE [LARGE SCALE GENOMIC DNA]</scope>
    <source>
        <strain evidence="9 10">USBA 352</strain>
    </source>
</reference>
<dbReference type="RefSeq" id="WP_067222582.1">
    <property type="nucleotide sequence ID" value="NZ_MBQE01000004.1"/>
</dbReference>
<keyword evidence="4 7" id="KW-0812">Transmembrane</keyword>
<evidence type="ECO:0000256" key="3">
    <source>
        <dbReference type="ARBA" id="ARBA00022475"/>
    </source>
</evidence>
<evidence type="ECO:0000256" key="1">
    <source>
        <dbReference type="ARBA" id="ARBA00004162"/>
    </source>
</evidence>
<evidence type="ECO:0000313" key="9">
    <source>
        <dbReference type="EMBL" id="SOC27622.1"/>
    </source>
</evidence>
<dbReference type="InterPro" id="IPR003400">
    <property type="entry name" value="ExbD"/>
</dbReference>
<dbReference type="STRING" id="538381.GCA_001696535_03516"/>
<dbReference type="GO" id="GO:0005886">
    <property type="term" value="C:plasma membrane"/>
    <property type="evidence" value="ECO:0007669"/>
    <property type="project" value="UniProtKB-SubCell"/>
</dbReference>
<keyword evidence="3" id="KW-1003">Cell membrane</keyword>
<gene>
    <name evidence="9" type="ORF">SAMN05421512_11910</name>
</gene>
<sequence length="129" mass="13505">MRIDFAAPRRRRLSLTSLIDVIFLLLLFFMLSSTFTRFAQVDLAAPGGGTGGAVTRPDIFATVDANGLTVNGTLVDPEAPGTAVSSLVEAGAKTALLVPREGARAQDLVSALELLRGGGELKVIVARPK</sequence>
<keyword evidence="5 8" id="KW-1133">Transmembrane helix</keyword>
<dbReference type="GO" id="GO:0022857">
    <property type="term" value="F:transmembrane transporter activity"/>
    <property type="evidence" value="ECO:0007669"/>
    <property type="project" value="InterPro"/>
</dbReference>
<dbReference type="EMBL" id="OBML01000019">
    <property type="protein sequence ID" value="SOC27622.1"/>
    <property type="molecule type" value="Genomic_DNA"/>
</dbReference>
<keyword evidence="6 8" id="KW-0472">Membrane</keyword>
<evidence type="ECO:0000313" key="10">
    <source>
        <dbReference type="Proteomes" id="UP000219331"/>
    </source>
</evidence>
<keyword evidence="7" id="KW-0813">Transport</keyword>
<proteinExistence type="inferred from homology"/>
<accession>A0A285TUP8</accession>
<dbReference type="Pfam" id="PF02472">
    <property type="entry name" value="ExbD"/>
    <property type="match status" value="1"/>
</dbReference>
<dbReference type="OrthoDB" id="5456447at2"/>
<dbReference type="Proteomes" id="UP000219331">
    <property type="component" value="Unassembled WGS sequence"/>
</dbReference>
<keyword evidence="10" id="KW-1185">Reference proteome</keyword>
<dbReference type="AlphaFoldDB" id="A0A285TUP8"/>
<evidence type="ECO:0000256" key="7">
    <source>
        <dbReference type="RuleBase" id="RU003879"/>
    </source>
</evidence>
<comment type="subcellular location">
    <subcellularLocation>
        <location evidence="1">Cell membrane</location>
        <topology evidence="1">Single-pass membrane protein</topology>
    </subcellularLocation>
    <subcellularLocation>
        <location evidence="7">Cell membrane</location>
        <topology evidence="7">Single-pass type II membrane protein</topology>
    </subcellularLocation>
</comment>
<protein>
    <submittedName>
        <fullName evidence="9">Outer membrane transport energization protein ExbD</fullName>
    </submittedName>
</protein>
<evidence type="ECO:0000256" key="4">
    <source>
        <dbReference type="ARBA" id="ARBA00022692"/>
    </source>
</evidence>
<evidence type="ECO:0000256" key="6">
    <source>
        <dbReference type="ARBA" id="ARBA00023136"/>
    </source>
</evidence>